<feature type="compositionally biased region" description="Basic and acidic residues" evidence="3">
    <location>
        <begin position="78"/>
        <end position="92"/>
    </location>
</feature>
<dbReference type="EMBL" id="JACGWJ010000016">
    <property type="protein sequence ID" value="KAL0360654.1"/>
    <property type="molecule type" value="Genomic_DNA"/>
</dbReference>
<feature type="compositionally biased region" description="Basic and acidic residues" evidence="3">
    <location>
        <begin position="491"/>
        <end position="533"/>
    </location>
</feature>
<protein>
    <submittedName>
        <fullName evidence="5">Auxilin-like protein 1</fullName>
    </submittedName>
</protein>
<gene>
    <name evidence="5" type="ORF">Sradi_3749900</name>
</gene>
<evidence type="ECO:0000259" key="4">
    <source>
        <dbReference type="PROSITE" id="PS50076"/>
    </source>
</evidence>
<evidence type="ECO:0000313" key="5">
    <source>
        <dbReference type="EMBL" id="KAL0360654.1"/>
    </source>
</evidence>
<name>A0AAW2PYK6_SESRA</name>
<feature type="region of interest" description="Disordered" evidence="3">
    <location>
        <begin position="491"/>
        <end position="558"/>
    </location>
</feature>
<dbReference type="PANTHER" id="PTHR23172">
    <property type="entry name" value="AUXILIN/CYCLIN G-ASSOCIATED KINASE-RELATED"/>
    <property type="match status" value="1"/>
</dbReference>
<dbReference type="GO" id="GO:0005737">
    <property type="term" value="C:cytoplasm"/>
    <property type="evidence" value="ECO:0007669"/>
    <property type="project" value="TreeGrafter"/>
</dbReference>
<organism evidence="5">
    <name type="scientific">Sesamum radiatum</name>
    <name type="common">Black benniseed</name>
    <dbReference type="NCBI Taxonomy" id="300843"/>
    <lineage>
        <taxon>Eukaryota</taxon>
        <taxon>Viridiplantae</taxon>
        <taxon>Streptophyta</taxon>
        <taxon>Embryophyta</taxon>
        <taxon>Tracheophyta</taxon>
        <taxon>Spermatophyta</taxon>
        <taxon>Magnoliopsida</taxon>
        <taxon>eudicotyledons</taxon>
        <taxon>Gunneridae</taxon>
        <taxon>Pentapetalae</taxon>
        <taxon>asterids</taxon>
        <taxon>lamiids</taxon>
        <taxon>Lamiales</taxon>
        <taxon>Pedaliaceae</taxon>
        <taxon>Sesamum</taxon>
    </lineage>
</organism>
<reference evidence="5" key="2">
    <citation type="journal article" date="2024" name="Plant">
        <title>Genomic evolution and insights into agronomic trait innovations of Sesamum species.</title>
        <authorList>
            <person name="Miao H."/>
            <person name="Wang L."/>
            <person name="Qu L."/>
            <person name="Liu H."/>
            <person name="Sun Y."/>
            <person name="Le M."/>
            <person name="Wang Q."/>
            <person name="Wei S."/>
            <person name="Zheng Y."/>
            <person name="Lin W."/>
            <person name="Duan Y."/>
            <person name="Cao H."/>
            <person name="Xiong S."/>
            <person name="Wang X."/>
            <person name="Wei L."/>
            <person name="Li C."/>
            <person name="Ma Q."/>
            <person name="Ju M."/>
            <person name="Zhao R."/>
            <person name="Li G."/>
            <person name="Mu C."/>
            <person name="Tian Q."/>
            <person name="Mei H."/>
            <person name="Zhang T."/>
            <person name="Gao T."/>
            <person name="Zhang H."/>
        </authorList>
    </citation>
    <scope>NUCLEOTIDE SEQUENCE</scope>
    <source>
        <strain evidence="5">G02</strain>
    </source>
</reference>
<feature type="compositionally biased region" description="Polar residues" evidence="3">
    <location>
        <begin position="117"/>
        <end position="129"/>
    </location>
</feature>
<feature type="domain" description="J" evidence="4">
    <location>
        <begin position="655"/>
        <end position="719"/>
    </location>
</feature>
<dbReference type="GO" id="GO:0072583">
    <property type="term" value="P:clathrin-dependent endocytosis"/>
    <property type="evidence" value="ECO:0007669"/>
    <property type="project" value="TreeGrafter"/>
</dbReference>
<dbReference type="PROSITE" id="PS50076">
    <property type="entry name" value="DNAJ_2"/>
    <property type="match status" value="1"/>
</dbReference>
<dbReference type="GO" id="GO:0031982">
    <property type="term" value="C:vesicle"/>
    <property type="evidence" value="ECO:0007669"/>
    <property type="project" value="TreeGrafter"/>
</dbReference>
<feature type="region of interest" description="Disordered" evidence="3">
    <location>
        <begin position="1"/>
        <end position="129"/>
    </location>
</feature>
<sequence>MEKESNNVSEWKENGDRHGKTCDEEENGIRQKEYHLWFESEEQLKEAWEEGTGEGQTDVFPEIEEVQKNVNEALEPEGSDKKQSHGYDRDESQLLGELEQNKGEERHMNASEYEAAETTNNDSEAETTNNCAEVQEPAAFWDAEESINTLGGAGISEENHNKCEFHEAAYEEDIDEAVDANSGDGSTVFNEAHAIDTSTIFSDTPADCDCDLDNKAEEYHKAVGVTLRMTLCQNFFFCWQDGKILTSWLDILKKNFQKRIPPRTSEIHGAAQEYAAKSNGENLPEVHSSDNRTEDFDVTGLRQVLEQTPNDDEGSVSISSLEDMDGLSAHESKECAVNVMDNTSNKEEAKDEVEMVLDERKHAEEQSEVLYSQLQSGETKEMEKLMETERALETGLNMEKNKENLVGTNAMEAKDAREGLQSFERSGYHQRIEAIKREREREKDRIAVERAIREARERAFVEARERAERAAVERAAAEVRQRVLAEAREKLEKASVGKQPADKASTEAKLRAERAAVERATTEARERALEKAKSQKTSTEARTQADRYPTERFSTSSRNYGLKHSFSSLDLENGTNTESAQRRKARLERHQRIMERAAKALAEKNMRDLLAQKEQAERNRLAESLDADIKRWATGKERNLRALLSTLQYILGPDSSWQPISLTEIITTAAVKKAYRKATLYVHPDKVQQRGATIQQKYICEKVFDLLKAAWNRFNSEER</sequence>
<dbReference type="InterPro" id="IPR001623">
    <property type="entry name" value="DnaJ_domain"/>
</dbReference>
<comment type="caution">
    <text evidence="5">The sequence shown here is derived from an EMBL/GenBank/DDBJ whole genome shotgun (WGS) entry which is preliminary data.</text>
</comment>
<dbReference type="FunFam" id="1.10.287.110:FF:000009">
    <property type="entry name" value="Auxilin-related protein 1"/>
    <property type="match status" value="1"/>
</dbReference>
<dbReference type="Gene3D" id="1.10.287.110">
    <property type="entry name" value="DnaJ domain"/>
    <property type="match status" value="1"/>
</dbReference>
<evidence type="ECO:0000256" key="2">
    <source>
        <dbReference type="SAM" id="Coils"/>
    </source>
</evidence>
<feature type="compositionally biased region" description="Basic and acidic residues" evidence="3">
    <location>
        <begin position="99"/>
        <end position="109"/>
    </location>
</feature>
<feature type="coiled-coil region" evidence="2">
    <location>
        <begin position="584"/>
        <end position="619"/>
    </location>
</feature>
<dbReference type="AlphaFoldDB" id="A0AAW2PYK6"/>
<feature type="compositionally biased region" description="Basic and acidic residues" evidence="3">
    <location>
        <begin position="1"/>
        <end position="48"/>
    </location>
</feature>
<dbReference type="SUPFAM" id="SSF46565">
    <property type="entry name" value="Chaperone J-domain"/>
    <property type="match status" value="1"/>
</dbReference>
<evidence type="ECO:0000256" key="1">
    <source>
        <dbReference type="ARBA" id="ARBA00023054"/>
    </source>
</evidence>
<evidence type="ECO:0000256" key="3">
    <source>
        <dbReference type="SAM" id="MobiDB-lite"/>
    </source>
</evidence>
<dbReference type="PANTHER" id="PTHR23172:SF87">
    <property type="entry name" value="CHAPERONE DNAJ-DOMAIN SUPERFAMILY PROTEIN"/>
    <property type="match status" value="1"/>
</dbReference>
<dbReference type="GO" id="GO:0072318">
    <property type="term" value="P:clathrin coat disassembly"/>
    <property type="evidence" value="ECO:0007669"/>
    <property type="project" value="TreeGrafter"/>
</dbReference>
<proteinExistence type="predicted"/>
<reference evidence="5" key="1">
    <citation type="submission" date="2020-06" db="EMBL/GenBank/DDBJ databases">
        <authorList>
            <person name="Li T."/>
            <person name="Hu X."/>
            <person name="Zhang T."/>
            <person name="Song X."/>
            <person name="Zhang H."/>
            <person name="Dai N."/>
            <person name="Sheng W."/>
            <person name="Hou X."/>
            <person name="Wei L."/>
        </authorList>
    </citation>
    <scope>NUCLEOTIDE SEQUENCE</scope>
    <source>
        <strain evidence="5">G02</strain>
        <tissue evidence="5">Leaf</tissue>
    </source>
</reference>
<dbReference type="InterPro" id="IPR036869">
    <property type="entry name" value="J_dom_sf"/>
</dbReference>
<keyword evidence="1 2" id="KW-0175">Coiled coil</keyword>
<dbReference type="GO" id="GO:0030276">
    <property type="term" value="F:clathrin binding"/>
    <property type="evidence" value="ECO:0007669"/>
    <property type="project" value="TreeGrafter"/>
</dbReference>
<accession>A0AAW2PYK6</accession>